<dbReference type="VEuPathDB" id="FungiDB:NFIA_043800"/>
<dbReference type="AlphaFoldDB" id="A1CUY4"/>
<evidence type="ECO:0000313" key="2">
    <source>
        <dbReference type="Proteomes" id="UP000006702"/>
    </source>
</evidence>
<gene>
    <name evidence="1" type="ORF">NFIA_043800</name>
</gene>
<dbReference type="GeneID" id="4594267"/>
<dbReference type="RefSeq" id="XP_001267458.1">
    <property type="nucleotide sequence ID" value="XM_001267457.1"/>
</dbReference>
<dbReference type="EMBL" id="DS027684">
    <property type="protein sequence ID" value="EAW25561.1"/>
    <property type="molecule type" value="Genomic_DNA"/>
</dbReference>
<dbReference type="HOGENOM" id="CLU_187844_0_0_1"/>
<dbReference type="KEGG" id="nfi:NFIA_043800"/>
<protein>
    <submittedName>
        <fullName evidence="1">Uncharacterized protein</fullName>
    </submittedName>
</protein>
<sequence length="67" mass="7457">MAALSTNSIQKWYNRYLSEVANGCLELPVYEKEGNIGGRAAQKTVDEAVSKWLLSGFELAYNWLTTG</sequence>
<accession>A1CUY4</accession>
<reference evidence="2" key="1">
    <citation type="journal article" date="2008" name="PLoS Genet.">
        <title>Genomic islands in the pathogenic filamentous fungus Aspergillus fumigatus.</title>
        <authorList>
            <person name="Fedorova N.D."/>
            <person name="Khaldi N."/>
            <person name="Joardar V.S."/>
            <person name="Maiti R."/>
            <person name="Amedeo P."/>
            <person name="Anderson M.J."/>
            <person name="Crabtree J."/>
            <person name="Silva J.C."/>
            <person name="Badger J.H."/>
            <person name="Albarraq A."/>
            <person name="Angiuoli S."/>
            <person name="Bussey H."/>
            <person name="Bowyer P."/>
            <person name="Cotty P.J."/>
            <person name="Dyer P.S."/>
            <person name="Egan A."/>
            <person name="Galens K."/>
            <person name="Fraser-Liggett C.M."/>
            <person name="Haas B.J."/>
            <person name="Inman J.M."/>
            <person name="Kent R."/>
            <person name="Lemieux S."/>
            <person name="Malavazi I."/>
            <person name="Orvis J."/>
            <person name="Roemer T."/>
            <person name="Ronning C.M."/>
            <person name="Sundaram J.P."/>
            <person name="Sutton G."/>
            <person name="Turner G."/>
            <person name="Venter J.C."/>
            <person name="White O.R."/>
            <person name="Whitty B.R."/>
            <person name="Youngman P."/>
            <person name="Wolfe K.H."/>
            <person name="Goldman G.H."/>
            <person name="Wortman J.R."/>
            <person name="Jiang B."/>
            <person name="Denning D.W."/>
            <person name="Nierman W.C."/>
        </authorList>
    </citation>
    <scope>NUCLEOTIDE SEQUENCE [LARGE SCALE GENOMIC DNA]</scope>
    <source>
        <strain evidence="2">ATCC 1020 / DSM 3700 / CBS 544.65 / FGSC A1164 / JCM 1740 / NRRL 181 / WB 181</strain>
    </source>
</reference>
<dbReference type="Proteomes" id="UP000006702">
    <property type="component" value="Unassembled WGS sequence"/>
</dbReference>
<evidence type="ECO:0000313" key="1">
    <source>
        <dbReference type="EMBL" id="EAW25561.1"/>
    </source>
</evidence>
<organism evidence="1 2">
    <name type="scientific">Neosartorya fischeri (strain ATCC 1020 / DSM 3700 / CBS 544.65 / FGSC A1164 / JCM 1740 / NRRL 181 / WB 181)</name>
    <name type="common">Aspergillus fischerianus</name>
    <dbReference type="NCBI Taxonomy" id="331117"/>
    <lineage>
        <taxon>Eukaryota</taxon>
        <taxon>Fungi</taxon>
        <taxon>Dikarya</taxon>
        <taxon>Ascomycota</taxon>
        <taxon>Pezizomycotina</taxon>
        <taxon>Eurotiomycetes</taxon>
        <taxon>Eurotiomycetidae</taxon>
        <taxon>Eurotiales</taxon>
        <taxon>Aspergillaceae</taxon>
        <taxon>Aspergillus</taxon>
        <taxon>Aspergillus subgen. Fumigati</taxon>
    </lineage>
</organism>
<name>A1CUY4_NEOFI</name>
<keyword evidence="2" id="KW-1185">Reference proteome</keyword>
<dbReference type="OrthoDB" id="4510439at2759"/>
<proteinExistence type="predicted"/>